<keyword evidence="5" id="KW-0325">Glycoprotein</keyword>
<dbReference type="Pfam" id="PF00089">
    <property type="entry name" value="Trypsin"/>
    <property type="match status" value="1"/>
</dbReference>
<feature type="chain" id="PRO_5035446229" description="Peptidase S1 domain-containing protein" evidence="7">
    <location>
        <begin position="20"/>
        <end position="295"/>
    </location>
</feature>
<dbReference type="CDD" id="cd00190">
    <property type="entry name" value="Tryp_SPc"/>
    <property type="match status" value="1"/>
</dbReference>
<dbReference type="Proteomes" id="UP000801492">
    <property type="component" value="Unassembled WGS sequence"/>
</dbReference>
<protein>
    <recommendedName>
        <fullName evidence="8">Peptidase S1 domain-containing protein</fullName>
    </recommendedName>
</protein>
<dbReference type="SMART" id="SM00020">
    <property type="entry name" value="Tryp_SPc"/>
    <property type="match status" value="1"/>
</dbReference>
<dbReference type="OrthoDB" id="6261922at2759"/>
<feature type="signal peptide" evidence="7">
    <location>
        <begin position="1"/>
        <end position="19"/>
    </location>
</feature>
<dbReference type="FunFam" id="2.40.10.10:FF:000068">
    <property type="entry name" value="transmembrane protease serine 2"/>
    <property type="match status" value="1"/>
</dbReference>
<dbReference type="FunFam" id="2.40.10.10:FF:000054">
    <property type="entry name" value="Complement C1r subcomponent"/>
    <property type="match status" value="1"/>
</dbReference>
<sequence length="295" mass="32811">MKIFILLLIIGVLFTDTFAQTYCGTRSSNSIGPRVLGDDEPKQGEFPWMAAVFSEGAIVNNQPQLEYKCGASIIHPEVLLTVAHCVPNNQTYQIKAGMVNVEIEDGVSGTQQRRVNNVIVHPQYKVQTLEYDVAILILNSPLIFDENINAVCLPVPELGDRDDKICQVSGWGKDKFGASGKLQTILKKVDLPIVPNQICEKKIRDKLRRMYRLPSSLMCAGGEKGKDTCEGDGGSALVCVLPDHMDTYYELGFVVGGIGCGEENTPGLYANILQFKSWIDQQFNIYKYEKTYDEF</sequence>
<evidence type="ECO:0000256" key="1">
    <source>
        <dbReference type="ARBA" id="ARBA00004613"/>
    </source>
</evidence>
<dbReference type="GO" id="GO:0004252">
    <property type="term" value="F:serine-type endopeptidase activity"/>
    <property type="evidence" value="ECO:0007669"/>
    <property type="project" value="InterPro"/>
</dbReference>
<dbReference type="InterPro" id="IPR001314">
    <property type="entry name" value="Peptidase_S1A"/>
</dbReference>
<dbReference type="InterPro" id="IPR009003">
    <property type="entry name" value="Peptidase_S1_PA"/>
</dbReference>
<feature type="domain" description="Peptidase S1" evidence="8">
    <location>
        <begin position="35"/>
        <end position="284"/>
    </location>
</feature>
<evidence type="ECO:0000256" key="2">
    <source>
        <dbReference type="ARBA" id="ARBA00022525"/>
    </source>
</evidence>
<keyword evidence="4" id="KW-1015">Disulfide bond</keyword>
<reference evidence="9" key="1">
    <citation type="submission" date="2019-08" db="EMBL/GenBank/DDBJ databases">
        <title>The genome of the North American firefly Photinus pyralis.</title>
        <authorList>
            <consortium name="Photinus pyralis genome working group"/>
            <person name="Fallon T.R."/>
            <person name="Sander Lower S.E."/>
            <person name="Weng J.-K."/>
        </authorList>
    </citation>
    <scope>NUCLEOTIDE SEQUENCE</scope>
    <source>
        <strain evidence="9">TRF0915ILg1</strain>
        <tissue evidence="9">Whole body</tissue>
    </source>
</reference>
<keyword evidence="2" id="KW-0964">Secreted</keyword>
<organism evidence="9 10">
    <name type="scientific">Ignelater luminosus</name>
    <name type="common">Cucubano</name>
    <name type="synonym">Pyrophorus luminosus</name>
    <dbReference type="NCBI Taxonomy" id="2038154"/>
    <lineage>
        <taxon>Eukaryota</taxon>
        <taxon>Metazoa</taxon>
        <taxon>Ecdysozoa</taxon>
        <taxon>Arthropoda</taxon>
        <taxon>Hexapoda</taxon>
        <taxon>Insecta</taxon>
        <taxon>Pterygota</taxon>
        <taxon>Neoptera</taxon>
        <taxon>Endopterygota</taxon>
        <taxon>Coleoptera</taxon>
        <taxon>Polyphaga</taxon>
        <taxon>Elateriformia</taxon>
        <taxon>Elateroidea</taxon>
        <taxon>Elateridae</taxon>
        <taxon>Agrypninae</taxon>
        <taxon>Pyrophorini</taxon>
        <taxon>Ignelater</taxon>
    </lineage>
</organism>
<evidence type="ECO:0000256" key="5">
    <source>
        <dbReference type="ARBA" id="ARBA00023180"/>
    </source>
</evidence>
<evidence type="ECO:0000259" key="8">
    <source>
        <dbReference type="PROSITE" id="PS50240"/>
    </source>
</evidence>
<evidence type="ECO:0000256" key="6">
    <source>
        <dbReference type="ARBA" id="ARBA00024195"/>
    </source>
</evidence>
<dbReference type="SUPFAM" id="SSF50494">
    <property type="entry name" value="Trypsin-like serine proteases"/>
    <property type="match status" value="1"/>
</dbReference>
<dbReference type="Gene3D" id="2.40.10.10">
    <property type="entry name" value="Trypsin-like serine proteases"/>
    <property type="match status" value="1"/>
</dbReference>
<dbReference type="PANTHER" id="PTHR24256">
    <property type="entry name" value="TRYPTASE-RELATED"/>
    <property type="match status" value="1"/>
</dbReference>
<dbReference type="PROSITE" id="PS50240">
    <property type="entry name" value="TRYPSIN_DOM"/>
    <property type="match status" value="1"/>
</dbReference>
<gene>
    <name evidence="9" type="ORF">ILUMI_04064</name>
</gene>
<dbReference type="InterPro" id="IPR043504">
    <property type="entry name" value="Peptidase_S1_PA_chymotrypsin"/>
</dbReference>
<dbReference type="GO" id="GO:0006508">
    <property type="term" value="P:proteolysis"/>
    <property type="evidence" value="ECO:0007669"/>
    <property type="project" value="InterPro"/>
</dbReference>
<keyword evidence="3 7" id="KW-0732">Signal</keyword>
<evidence type="ECO:0000256" key="4">
    <source>
        <dbReference type="ARBA" id="ARBA00023157"/>
    </source>
</evidence>
<dbReference type="InterPro" id="IPR001254">
    <property type="entry name" value="Trypsin_dom"/>
</dbReference>
<comment type="subcellular location">
    <subcellularLocation>
        <location evidence="1">Secreted</location>
    </subcellularLocation>
</comment>
<comment type="similarity">
    <text evidence="6">Belongs to the peptidase S1 family. CLIP subfamily.</text>
</comment>
<name>A0A8K0GJX3_IGNLU</name>
<dbReference type="GO" id="GO:0005576">
    <property type="term" value="C:extracellular region"/>
    <property type="evidence" value="ECO:0007669"/>
    <property type="project" value="UniProtKB-SubCell"/>
</dbReference>
<evidence type="ECO:0000256" key="3">
    <source>
        <dbReference type="ARBA" id="ARBA00022729"/>
    </source>
</evidence>
<dbReference type="EMBL" id="VTPC01001388">
    <property type="protein sequence ID" value="KAF2902131.1"/>
    <property type="molecule type" value="Genomic_DNA"/>
</dbReference>
<dbReference type="PRINTS" id="PR00722">
    <property type="entry name" value="CHYMOTRYPSIN"/>
</dbReference>
<accession>A0A8K0GJX3</accession>
<comment type="caution">
    <text evidence="9">The sequence shown here is derived from an EMBL/GenBank/DDBJ whole genome shotgun (WGS) entry which is preliminary data.</text>
</comment>
<evidence type="ECO:0000313" key="9">
    <source>
        <dbReference type="EMBL" id="KAF2902131.1"/>
    </source>
</evidence>
<evidence type="ECO:0000313" key="10">
    <source>
        <dbReference type="Proteomes" id="UP000801492"/>
    </source>
</evidence>
<evidence type="ECO:0000256" key="7">
    <source>
        <dbReference type="SAM" id="SignalP"/>
    </source>
</evidence>
<dbReference type="AlphaFoldDB" id="A0A8K0GJX3"/>
<keyword evidence="10" id="KW-1185">Reference proteome</keyword>
<dbReference type="InterPro" id="IPR051487">
    <property type="entry name" value="Ser/Thr_Proteases_Immune/Dev"/>
</dbReference>
<proteinExistence type="inferred from homology"/>